<evidence type="ECO:0000259" key="4">
    <source>
        <dbReference type="Pfam" id="PF13614"/>
    </source>
</evidence>
<dbReference type="GO" id="GO:0005829">
    <property type="term" value="C:cytosol"/>
    <property type="evidence" value="ECO:0007669"/>
    <property type="project" value="TreeGrafter"/>
</dbReference>
<dbReference type="SUPFAM" id="SSF52540">
    <property type="entry name" value="P-loop containing nucleoside triphosphate hydrolases"/>
    <property type="match status" value="1"/>
</dbReference>
<evidence type="ECO:0000313" key="6">
    <source>
        <dbReference type="Proteomes" id="UP000474957"/>
    </source>
</evidence>
<evidence type="ECO:0000256" key="3">
    <source>
        <dbReference type="SAM" id="Phobius"/>
    </source>
</evidence>
<name>A0A6L5YVR9_9RHOB</name>
<dbReference type="AlphaFoldDB" id="A0A6L5YVR9"/>
<proteinExistence type="predicted"/>
<dbReference type="GO" id="GO:0009898">
    <property type="term" value="C:cytoplasmic side of plasma membrane"/>
    <property type="evidence" value="ECO:0007669"/>
    <property type="project" value="TreeGrafter"/>
</dbReference>
<evidence type="ECO:0000313" key="5">
    <source>
        <dbReference type="EMBL" id="MSU88391.1"/>
    </source>
</evidence>
<dbReference type="Proteomes" id="UP000474957">
    <property type="component" value="Unassembled WGS sequence"/>
</dbReference>
<gene>
    <name evidence="5" type="ORF">GE300_02015</name>
</gene>
<accession>A0A6L5YVR9</accession>
<dbReference type="InterPro" id="IPR027417">
    <property type="entry name" value="P-loop_NTPase"/>
</dbReference>
<reference evidence="5 6" key="1">
    <citation type="submission" date="2019-10" db="EMBL/GenBank/DDBJ databases">
        <title>Cognatihalovulum marinum gen. nov. sp. nov., a new member of the family Rhodobacteraceae isolated from deep seawater of the Northwest Indian Ocean.</title>
        <authorList>
            <person name="Ruan C."/>
            <person name="Wang J."/>
            <person name="Zheng X."/>
            <person name="Song L."/>
            <person name="Zhu Y."/>
            <person name="Huang Y."/>
            <person name="Lu Z."/>
            <person name="Du W."/>
            <person name="Huang L."/>
            <person name="Dai X."/>
        </authorList>
    </citation>
    <scope>NUCLEOTIDE SEQUENCE [LARGE SCALE GENOMIC DNA]</scope>
    <source>
        <strain evidence="5 6">2CG4</strain>
    </source>
</reference>
<dbReference type="GO" id="GO:0005524">
    <property type="term" value="F:ATP binding"/>
    <property type="evidence" value="ECO:0007669"/>
    <property type="project" value="UniProtKB-KW"/>
</dbReference>
<keyword evidence="3" id="KW-0812">Transmembrane</keyword>
<keyword evidence="3" id="KW-1133">Transmembrane helix</keyword>
<organism evidence="5 6">
    <name type="scientific">Halovulum marinum</name>
    <dbReference type="NCBI Taxonomy" id="2662447"/>
    <lineage>
        <taxon>Bacteria</taxon>
        <taxon>Pseudomonadati</taxon>
        <taxon>Pseudomonadota</taxon>
        <taxon>Alphaproteobacteria</taxon>
        <taxon>Rhodobacterales</taxon>
        <taxon>Paracoccaceae</taxon>
        <taxon>Halovulum</taxon>
    </lineage>
</organism>
<evidence type="ECO:0000256" key="1">
    <source>
        <dbReference type="ARBA" id="ARBA00022741"/>
    </source>
</evidence>
<dbReference type="RefSeq" id="WP_154444410.1">
    <property type="nucleotide sequence ID" value="NZ_WIND01000001.1"/>
</dbReference>
<dbReference type="InterPro" id="IPR025669">
    <property type="entry name" value="AAA_dom"/>
</dbReference>
<dbReference type="Pfam" id="PF13614">
    <property type="entry name" value="AAA_31"/>
    <property type="match status" value="1"/>
</dbReference>
<dbReference type="Gene3D" id="3.40.50.300">
    <property type="entry name" value="P-loop containing nucleotide triphosphate hydrolases"/>
    <property type="match status" value="1"/>
</dbReference>
<dbReference type="EMBL" id="WIND01000001">
    <property type="protein sequence ID" value="MSU88391.1"/>
    <property type="molecule type" value="Genomic_DNA"/>
</dbReference>
<dbReference type="GO" id="GO:0051782">
    <property type="term" value="P:negative regulation of cell division"/>
    <property type="evidence" value="ECO:0007669"/>
    <property type="project" value="TreeGrafter"/>
</dbReference>
<protein>
    <submittedName>
        <fullName evidence="5">AAA family ATPase</fullName>
    </submittedName>
</protein>
<dbReference type="InterPro" id="IPR050625">
    <property type="entry name" value="ParA/MinD_ATPase"/>
</dbReference>
<comment type="caution">
    <text evidence="5">The sequence shown here is derived from an EMBL/GenBank/DDBJ whole genome shotgun (WGS) entry which is preliminary data.</text>
</comment>
<keyword evidence="3" id="KW-0472">Membrane</keyword>
<feature type="transmembrane region" description="Helical" evidence="3">
    <location>
        <begin position="152"/>
        <end position="174"/>
    </location>
</feature>
<dbReference type="PANTHER" id="PTHR43384">
    <property type="entry name" value="SEPTUM SITE-DETERMINING PROTEIN MIND HOMOLOG, CHLOROPLASTIC-RELATED"/>
    <property type="match status" value="1"/>
</dbReference>
<keyword evidence="1" id="KW-0547">Nucleotide-binding</keyword>
<keyword evidence="6" id="KW-1185">Reference proteome</keyword>
<evidence type="ECO:0000256" key="2">
    <source>
        <dbReference type="ARBA" id="ARBA00022840"/>
    </source>
</evidence>
<dbReference type="GO" id="GO:0016887">
    <property type="term" value="F:ATP hydrolysis activity"/>
    <property type="evidence" value="ECO:0007669"/>
    <property type="project" value="TreeGrafter"/>
</dbReference>
<dbReference type="PANTHER" id="PTHR43384:SF6">
    <property type="entry name" value="SEPTUM SITE-DETERMINING PROTEIN MIND HOMOLOG, CHLOROPLASTIC"/>
    <property type="match status" value="1"/>
</dbReference>
<feature type="domain" description="AAA" evidence="4">
    <location>
        <begin position="153"/>
        <end position="313"/>
    </location>
</feature>
<sequence length="408" mass="44542">MGLLKVKADETEIFVIARNIQEFPALVEDLDRELSGRWAPMALKGGEAALKAGAGADLEIAIVAVSSDEEPELDAAVRVVQTARDHGLKVLLIVKDVSPQSLHRLLKVGADDFAPYPMAEGALADSITQMRSIVKENIAQPQKGKQRKRHGLVIPIYGISGGVGASTFAVNMAWELALLTKKTDKRVCILDFNFQYGSVSTYLDLPRREAIYELISDPDSIDHNALASALTSYKTRLAVLTAPMDTLPLDIIAPEDIARLIEIAQASYDFVIIDMPQALVHWFDQVLRMSETFFAVMEVDMRSAQNCLRFLRALKAEDLPYEKVQFALNRAPGFADMSGKARAKRLAESLGVEINIMLPEGGKQVASACDEGAPLGESAPKNALRREIKNIAQTIFDAVIAEKAAVAQ</sequence>
<keyword evidence="2" id="KW-0067">ATP-binding</keyword>